<feature type="compositionally biased region" description="Low complexity" evidence="3">
    <location>
        <begin position="88"/>
        <end position="99"/>
    </location>
</feature>
<dbReference type="InterPro" id="IPR035892">
    <property type="entry name" value="C2_domain_sf"/>
</dbReference>
<evidence type="ECO:0000256" key="1">
    <source>
        <dbReference type="ARBA" id="ARBA00023018"/>
    </source>
</evidence>
<evidence type="ECO:0000313" key="5">
    <source>
        <dbReference type="EMBL" id="CAF1510723.1"/>
    </source>
</evidence>
<dbReference type="GO" id="GO:0044325">
    <property type="term" value="F:transmembrane transporter binding"/>
    <property type="evidence" value="ECO:0007669"/>
    <property type="project" value="TreeGrafter"/>
</dbReference>
<sequence>TKTGKGEQRNDGTLSDSALSTQSESNKKRQPSMSSKALVILGLSKKANSSSNLGGGKRYGFQRSEEVGVQPHLRNRTLQQQTSKENETPSSAPPTTSSPQSLFNSATNQHHSLPPDMAKLWSGALKLPHEHQFSDFIEGLGKGQLVGRQVLASPCHGEIQIGLRNQNGILEVEIVRARNLIQKTFYKVPPAPYVKVYLLDGKTCVEKQRTRTTRRTLDPLIQQTLLFKEYFRDKILQISIWGDYGKFDRKVFMGVCQIGLHEVNLNTSQQTLDWYKLFSANSLMNSYTIVQQSSKRKNTVS</sequence>
<feature type="compositionally biased region" description="Polar residues" evidence="3">
    <location>
        <begin position="11"/>
        <end position="24"/>
    </location>
</feature>
<evidence type="ECO:0000259" key="4">
    <source>
        <dbReference type="PROSITE" id="PS50004"/>
    </source>
</evidence>
<dbReference type="EMBL" id="CAJNOR010004549">
    <property type="protein sequence ID" value="CAF1510723.1"/>
    <property type="molecule type" value="Genomic_DNA"/>
</dbReference>
<dbReference type="PANTHER" id="PTHR12157:SF21">
    <property type="entry name" value="RAB3 INTERACTING MOLECULE, ISOFORM F"/>
    <property type="match status" value="1"/>
</dbReference>
<dbReference type="PROSITE" id="PS50004">
    <property type="entry name" value="C2"/>
    <property type="match status" value="1"/>
</dbReference>
<dbReference type="GO" id="GO:0042391">
    <property type="term" value="P:regulation of membrane potential"/>
    <property type="evidence" value="ECO:0007669"/>
    <property type="project" value="TreeGrafter"/>
</dbReference>
<dbReference type="GO" id="GO:0048167">
    <property type="term" value="P:regulation of synaptic plasticity"/>
    <property type="evidence" value="ECO:0007669"/>
    <property type="project" value="TreeGrafter"/>
</dbReference>
<accession>A0A815TMU7</accession>
<evidence type="ECO:0000313" key="6">
    <source>
        <dbReference type="Proteomes" id="UP000663828"/>
    </source>
</evidence>
<feature type="region of interest" description="Disordered" evidence="3">
    <location>
        <begin position="1"/>
        <end position="115"/>
    </location>
</feature>
<dbReference type="GO" id="GO:0050806">
    <property type="term" value="P:positive regulation of synaptic transmission"/>
    <property type="evidence" value="ECO:0007669"/>
    <property type="project" value="TreeGrafter"/>
</dbReference>
<dbReference type="GO" id="GO:0031267">
    <property type="term" value="F:small GTPase binding"/>
    <property type="evidence" value="ECO:0007669"/>
    <property type="project" value="InterPro"/>
</dbReference>
<evidence type="ECO:0000256" key="2">
    <source>
        <dbReference type="ARBA" id="ARBA00034103"/>
    </source>
</evidence>
<dbReference type="Gene3D" id="2.60.40.150">
    <property type="entry name" value="C2 domain"/>
    <property type="match status" value="1"/>
</dbReference>
<comment type="caution">
    <text evidence="5">The sequence shown here is derived from an EMBL/GenBank/DDBJ whole genome shotgun (WGS) entry which is preliminary data.</text>
</comment>
<dbReference type="Proteomes" id="UP000663828">
    <property type="component" value="Unassembled WGS sequence"/>
</dbReference>
<feature type="compositionally biased region" description="Polar residues" evidence="3">
    <location>
        <begin position="100"/>
        <end position="111"/>
    </location>
</feature>
<protein>
    <recommendedName>
        <fullName evidence="4">C2 domain-containing protein</fullName>
    </recommendedName>
</protein>
<dbReference type="Pfam" id="PF00168">
    <property type="entry name" value="C2"/>
    <property type="match status" value="1"/>
</dbReference>
<dbReference type="GO" id="GO:0042734">
    <property type="term" value="C:presynaptic membrane"/>
    <property type="evidence" value="ECO:0007669"/>
    <property type="project" value="TreeGrafter"/>
</dbReference>
<dbReference type="AlphaFoldDB" id="A0A815TMU7"/>
<proteinExistence type="predicted"/>
<feature type="compositionally biased region" description="Basic and acidic residues" evidence="3">
    <location>
        <begin position="1"/>
        <end position="10"/>
    </location>
</feature>
<feature type="non-terminal residue" evidence="5">
    <location>
        <position position="1"/>
    </location>
</feature>
<dbReference type="GO" id="GO:0048788">
    <property type="term" value="C:cytoskeleton of presynaptic active zone"/>
    <property type="evidence" value="ECO:0007669"/>
    <property type="project" value="TreeGrafter"/>
</dbReference>
<dbReference type="InterPro" id="IPR000008">
    <property type="entry name" value="C2_dom"/>
</dbReference>
<dbReference type="InterPro" id="IPR039032">
    <property type="entry name" value="Rim-like"/>
</dbReference>
<gene>
    <name evidence="5" type="ORF">XAT740_LOCUS40201</name>
</gene>
<dbReference type="SUPFAM" id="SSF49562">
    <property type="entry name" value="C2 domain (Calcium/lipid-binding domain, CaLB)"/>
    <property type="match status" value="1"/>
</dbReference>
<dbReference type="PANTHER" id="PTHR12157">
    <property type="entry name" value="REGULATING SYNAPTIC MEMBRANE EXOCYTOSIS PROTEIN"/>
    <property type="match status" value="1"/>
</dbReference>
<organism evidence="5 6">
    <name type="scientific">Adineta ricciae</name>
    <name type="common">Rotifer</name>
    <dbReference type="NCBI Taxonomy" id="249248"/>
    <lineage>
        <taxon>Eukaryota</taxon>
        <taxon>Metazoa</taxon>
        <taxon>Spiralia</taxon>
        <taxon>Gnathifera</taxon>
        <taxon>Rotifera</taxon>
        <taxon>Eurotatoria</taxon>
        <taxon>Bdelloidea</taxon>
        <taxon>Adinetida</taxon>
        <taxon>Adinetidae</taxon>
        <taxon>Adineta</taxon>
    </lineage>
</organism>
<name>A0A815TMU7_ADIRI</name>
<dbReference type="GO" id="GO:0048791">
    <property type="term" value="P:calcium ion-regulated exocytosis of neurotransmitter"/>
    <property type="evidence" value="ECO:0007669"/>
    <property type="project" value="TreeGrafter"/>
</dbReference>
<reference evidence="5" key="1">
    <citation type="submission" date="2021-02" db="EMBL/GenBank/DDBJ databases">
        <authorList>
            <person name="Nowell W R."/>
        </authorList>
    </citation>
    <scope>NUCLEOTIDE SEQUENCE</scope>
</reference>
<feature type="domain" description="C2" evidence="4">
    <location>
        <begin position="155"/>
        <end position="275"/>
    </location>
</feature>
<dbReference type="SMART" id="SM00239">
    <property type="entry name" value="C2"/>
    <property type="match status" value="1"/>
</dbReference>
<keyword evidence="6" id="KW-1185">Reference proteome</keyword>
<keyword evidence="1" id="KW-0770">Synapse</keyword>
<evidence type="ECO:0000256" key="3">
    <source>
        <dbReference type="SAM" id="MobiDB-lite"/>
    </source>
</evidence>
<comment type="subcellular location">
    <subcellularLocation>
        <location evidence="2">Synapse</location>
    </subcellularLocation>
</comment>